<dbReference type="RefSeq" id="WP_194115429.1">
    <property type="nucleotide sequence ID" value="NZ_JADFUA010000003.1"/>
</dbReference>
<organism evidence="6 7">
    <name type="scientific">Chitinilyticum piscinae</name>
    <dbReference type="NCBI Taxonomy" id="2866724"/>
    <lineage>
        <taxon>Bacteria</taxon>
        <taxon>Pseudomonadati</taxon>
        <taxon>Pseudomonadota</taxon>
        <taxon>Betaproteobacteria</taxon>
        <taxon>Neisseriales</taxon>
        <taxon>Chitinibacteraceae</taxon>
        <taxon>Chitinilyticum</taxon>
    </lineage>
</organism>
<gene>
    <name evidence="4" type="primary">nudJ</name>
    <name evidence="6" type="ORF">INR99_05955</name>
</gene>
<comment type="subunit">
    <text evidence="2 4">Monomer.</text>
</comment>
<dbReference type="GO" id="GO:0017110">
    <property type="term" value="F:nucleoside diphosphate phosphatase activity"/>
    <property type="evidence" value="ECO:0007669"/>
    <property type="project" value="InterPro"/>
</dbReference>
<comment type="cofactor">
    <cofactor evidence="4">
        <name>Mg(2+)</name>
        <dbReference type="ChEBI" id="CHEBI:18420"/>
    </cofactor>
</comment>
<evidence type="ECO:0000313" key="7">
    <source>
        <dbReference type="Proteomes" id="UP000604481"/>
    </source>
</evidence>
<sequence>MWKPNTTVAAIVERDGKFLFVEERILGELKLNQPAGHVEKNESIVAACVRETLEETAYAFTPTALVGIYQWTVPGTDLTYLRYAFTGELGAHHAERTLDDGIEAAVWLTRDELIARSAQHRSPLILACVDDYLAGKRYPLELLRDFDARNEGALT</sequence>
<keyword evidence="4 6" id="KW-0378">Hydrolase</keyword>
<evidence type="ECO:0000256" key="2">
    <source>
        <dbReference type="ARBA" id="ARBA00011245"/>
    </source>
</evidence>
<evidence type="ECO:0000256" key="1">
    <source>
        <dbReference type="ARBA" id="ARBA00007608"/>
    </source>
</evidence>
<comment type="caution">
    <text evidence="6">The sequence shown here is derived from an EMBL/GenBank/DDBJ whole genome shotgun (WGS) entry which is preliminary data.</text>
</comment>
<keyword evidence="4" id="KW-0460">Magnesium</keyword>
<evidence type="ECO:0000256" key="4">
    <source>
        <dbReference type="RuleBase" id="RU364043"/>
    </source>
</evidence>
<evidence type="ECO:0000256" key="3">
    <source>
        <dbReference type="ARBA" id="ARBA00015552"/>
    </source>
</evidence>
<evidence type="ECO:0000259" key="5">
    <source>
        <dbReference type="PROSITE" id="PS51462"/>
    </source>
</evidence>
<accession>A0A8J7G041</accession>
<dbReference type="CDD" id="cd03675">
    <property type="entry name" value="NUDIX_Hydrolase"/>
    <property type="match status" value="1"/>
</dbReference>
<evidence type="ECO:0000313" key="6">
    <source>
        <dbReference type="EMBL" id="MBE9608888.1"/>
    </source>
</evidence>
<keyword evidence="7" id="KW-1185">Reference proteome</keyword>
<dbReference type="Gene3D" id="3.90.79.10">
    <property type="entry name" value="Nucleoside Triphosphate Pyrophosphohydrolase"/>
    <property type="match status" value="1"/>
</dbReference>
<dbReference type="EMBL" id="JADFUA010000003">
    <property type="protein sequence ID" value="MBE9608888.1"/>
    <property type="molecule type" value="Genomic_DNA"/>
</dbReference>
<dbReference type="GO" id="GO:0004787">
    <property type="term" value="F:thiamine diphosphate phosphatase activity"/>
    <property type="evidence" value="ECO:0007669"/>
    <property type="project" value="InterPro"/>
</dbReference>
<feature type="domain" description="Nudix hydrolase" evidence="5">
    <location>
        <begin position="1"/>
        <end position="130"/>
    </location>
</feature>
<dbReference type="PROSITE" id="PS51462">
    <property type="entry name" value="NUDIX"/>
    <property type="match status" value="1"/>
</dbReference>
<name>A0A8J7G041_9NEIS</name>
<dbReference type="GO" id="GO:0017111">
    <property type="term" value="F:ribonucleoside triphosphate phosphatase activity"/>
    <property type="evidence" value="ECO:0007669"/>
    <property type="project" value="InterPro"/>
</dbReference>
<dbReference type="PANTHER" id="PTHR43222:SF11">
    <property type="entry name" value="PHOSPHATASE NUDJ"/>
    <property type="match status" value="1"/>
</dbReference>
<comment type="similarity">
    <text evidence="1 4">Belongs to the Nudix hydrolase family. NudJ subfamily.</text>
</comment>
<reference evidence="6 7" key="1">
    <citation type="submission" date="2020-10" db="EMBL/GenBank/DDBJ databases">
        <title>The genome sequence of Chitinilyticum litopenaei 4Y14.</title>
        <authorList>
            <person name="Liu Y."/>
        </authorList>
    </citation>
    <scope>NUCLEOTIDE SEQUENCE [LARGE SCALE GENOMIC DNA]</scope>
    <source>
        <strain evidence="6 7">4Y14</strain>
    </source>
</reference>
<dbReference type="Pfam" id="PF00293">
    <property type="entry name" value="NUDIX"/>
    <property type="match status" value="1"/>
</dbReference>
<dbReference type="AlphaFoldDB" id="A0A8J7G041"/>
<dbReference type="InterPro" id="IPR000086">
    <property type="entry name" value="NUDIX_hydrolase_dom"/>
</dbReference>
<dbReference type="InterPro" id="IPR015797">
    <property type="entry name" value="NUDIX_hydrolase-like_dom_sf"/>
</dbReference>
<dbReference type="SUPFAM" id="SSF55811">
    <property type="entry name" value="Nudix"/>
    <property type="match status" value="1"/>
</dbReference>
<dbReference type="PANTHER" id="PTHR43222">
    <property type="entry name" value="NUDIX HYDROLASE 23"/>
    <property type="match status" value="1"/>
</dbReference>
<protein>
    <recommendedName>
        <fullName evidence="3 4">Phosphatase NudJ</fullName>
        <ecNumber evidence="4">3.6.1.-</ecNumber>
    </recommendedName>
</protein>
<dbReference type="Proteomes" id="UP000604481">
    <property type="component" value="Unassembled WGS sequence"/>
</dbReference>
<dbReference type="InterPro" id="IPR033713">
    <property type="entry name" value="NudJ"/>
</dbReference>
<proteinExistence type="inferred from homology"/>
<dbReference type="EC" id="3.6.1.-" evidence="4"/>